<dbReference type="EMBL" id="JAYWVC010000589">
    <property type="protein sequence ID" value="MED7828943.1"/>
    <property type="molecule type" value="Genomic_DNA"/>
</dbReference>
<dbReference type="RefSeq" id="WP_329513238.1">
    <property type="nucleotide sequence ID" value="NZ_BAAAYZ010000108.1"/>
</dbReference>
<evidence type="ECO:0000313" key="1">
    <source>
        <dbReference type="EMBL" id="MED7828943.1"/>
    </source>
</evidence>
<sequence>MATFNQQGQHNYGTQNNAETINVTHVDRQVVARELGVALNRVQGMGLDELTRQRATAELEAASTDLQAGNTSRAQERLGRVRAMGSALAEVAGAFVRGTGVLGG</sequence>
<comment type="caution">
    <text evidence="1">The sequence shown here is derived from an EMBL/GenBank/DDBJ whole genome shotgun (WGS) entry which is preliminary data.</text>
</comment>
<reference evidence="1" key="1">
    <citation type="submission" date="2024-01" db="EMBL/GenBank/DDBJ databases">
        <title>First draft genome sequence data of TA4-1, the type strain of Gram-positive actinobacterium Streptomyces chiangmaiensis.</title>
        <authorList>
            <person name="Yasawong M."/>
            <person name="Nantapong N."/>
        </authorList>
    </citation>
    <scope>NUCLEOTIDE SEQUENCE</scope>
    <source>
        <strain evidence="1">TA4-1</strain>
    </source>
</reference>
<keyword evidence="2" id="KW-1185">Reference proteome</keyword>
<name>A0ABU7FYC0_9ACTN</name>
<accession>A0ABU7FYC0</accession>
<dbReference type="Proteomes" id="UP001333996">
    <property type="component" value="Unassembled WGS sequence"/>
</dbReference>
<organism evidence="1 2">
    <name type="scientific">Streptomyces chiangmaiensis</name>
    <dbReference type="NCBI Taxonomy" id="766497"/>
    <lineage>
        <taxon>Bacteria</taxon>
        <taxon>Bacillati</taxon>
        <taxon>Actinomycetota</taxon>
        <taxon>Actinomycetes</taxon>
        <taxon>Kitasatosporales</taxon>
        <taxon>Streptomycetaceae</taxon>
        <taxon>Streptomyces</taxon>
    </lineage>
</organism>
<evidence type="ECO:0000313" key="2">
    <source>
        <dbReference type="Proteomes" id="UP001333996"/>
    </source>
</evidence>
<proteinExistence type="predicted"/>
<protein>
    <submittedName>
        <fullName evidence="1">Uncharacterized protein</fullName>
    </submittedName>
</protein>
<gene>
    <name evidence="1" type="ORF">VXC91_45785</name>
</gene>